<dbReference type="GO" id="GO:0016787">
    <property type="term" value="F:hydrolase activity"/>
    <property type="evidence" value="ECO:0007669"/>
    <property type="project" value="UniProtKB-KW"/>
</dbReference>
<keyword evidence="2 5" id="KW-0378">Hydrolase</keyword>
<dbReference type="InterPro" id="IPR014013">
    <property type="entry name" value="Helic_SF1/SF2_ATP-bd_DinG/Rad3"/>
</dbReference>
<dbReference type="GO" id="GO:0005524">
    <property type="term" value="F:ATP binding"/>
    <property type="evidence" value="ECO:0007669"/>
    <property type="project" value="UniProtKB-UniRule"/>
</dbReference>
<keyword evidence="4 5" id="KW-0694">RNA-binding</keyword>
<evidence type="ECO:0000259" key="9">
    <source>
        <dbReference type="PROSITE" id="PS51193"/>
    </source>
</evidence>
<dbReference type="PROSITE" id="PS51192">
    <property type="entry name" value="HELICASE_ATP_BIND_1"/>
    <property type="match status" value="1"/>
</dbReference>
<name>A0A7S4N898_9STRA</name>
<protein>
    <recommendedName>
        <fullName evidence="5">ATP-dependent RNA helicase</fullName>
        <ecNumber evidence="5">3.6.4.13</ecNumber>
    </recommendedName>
</protein>
<dbReference type="Pfam" id="PF00270">
    <property type="entry name" value="DEAD"/>
    <property type="match status" value="1"/>
</dbReference>
<dbReference type="Gene3D" id="3.40.50.300">
    <property type="entry name" value="P-loop containing nucleotide triphosphate hydrolases"/>
    <property type="match status" value="2"/>
</dbReference>
<dbReference type="PROSITE" id="PS51193">
    <property type="entry name" value="HELICASE_ATP_BIND_2"/>
    <property type="match status" value="1"/>
</dbReference>
<feature type="chain" id="PRO_5030556450" description="ATP-dependent RNA helicase" evidence="7">
    <location>
        <begin position="30"/>
        <end position="620"/>
    </location>
</feature>
<evidence type="ECO:0000256" key="4">
    <source>
        <dbReference type="ARBA" id="ARBA00022884"/>
    </source>
</evidence>
<dbReference type="InterPro" id="IPR011545">
    <property type="entry name" value="DEAD/DEAH_box_helicase_dom"/>
</dbReference>
<evidence type="ECO:0000313" key="10">
    <source>
        <dbReference type="EMBL" id="CAE2272220.1"/>
    </source>
</evidence>
<dbReference type="EMBL" id="HBKQ01047418">
    <property type="protein sequence ID" value="CAE2272220.1"/>
    <property type="molecule type" value="Transcribed_RNA"/>
</dbReference>
<dbReference type="SUPFAM" id="SSF52540">
    <property type="entry name" value="P-loop containing nucleoside triphosphate hydrolases"/>
    <property type="match status" value="1"/>
</dbReference>
<evidence type="ECO:0000256" key="2">
    <source>
        <dbReference type="ARBA" id="ARBA00022801"/>
    </source>
</evidence>
<comment type="catalytic activity">
    <reaction evidence="5">
        <text>ATP + H2O = ADP + phosphate + H(+)</text>
        <dbReference type="Rhea" id="RHEA:13065"/>
        <dbReference type="ChEBI" id="CHEBI:15377"/>
        <dbReference type="ChEBI" id="CHEBI:15378"/>
        <dbReference type="ChEBI" id="CHEBI:30616"/>
        <dbReference type="ChEBI" id="CHEBI:43474"/>
        <dbReference type="ChEBI" id="CHEBI:456216"/>
        <dbReference type="EC" id="3.6.4.13"/>
    </reaction>
</comment>
<evidence type="ECO:0000259" key="8">
    <source>
        <dbReference type="PROSITE" id="PS51192"/>
    </source>
</evidence>
<evidence type="ECO:0000256" key="6">
    <source>
        <dbReference type="SAM" id="MobiDB-lite"/>
    </source>
</evidence>
<dbReference type="AlphaFoldDB" id="A0A7S4N898"/>
<dbReference type="InterPro" id="IPR014001">
    <property type="entry name" value="Helicase_ATP-bd"/>
</dbReference>
<comment type="domain">
    <text evidence="5">The Q motif is unique to and characteristic of the DEAD box family of RNA helicases and controls ATP binding and hydrolysis.</text>
</comment>
<feature type="region of interest" description="Disordered" evidence="6">
    <location>
        <begin position="248"/>
        <end position="274"/>
    </location>
</feature>
<evidence type="ECO:0000256" key="5">
    <source>
        <dbReference type="RuleBase" id="RU365068"/>
    </source>
</evidence>
<evidence type="ECO:0000256" key="1">
    <source>
        <dbReference type="ARBA" id="ARBA00022741"/>
    </source>
</evidence>
<gene>
    <name evidence="10" type="ORF">OAUR00152_LOCUS32713</name>
</gene>
<feature type="signal peptide" evidence="7">
    <location>
        <begin position="1"/>
        <end position="29"/>
    </location>
</feature>
<feature type="compositionally biased region" description="Basic and acidic residues" evidence="6">
    <location>
        <begin position="251"/>
        <end position="269"/>
    </location>
</feature>
<feature type="domain" description="Helicase ATP-binding" evidence="9">
    <location>
        <begin position="75"/>
        <end position="497"/>
    </location>
</feature>
<comment type="similarity">
    <text evidence="5">Belongs to the DEAD box helicase family.</text>
</comment>
<feature type="domain" description="Helicase ATP-binding" evidence="8">
    <location>
        <begin position="109"/>
        <end position="344"/>
    </location>
</feature>
<reference evidence="10" key="1">
    <citation type="submission" date="2021-01" db="EMBL/GenBank/DDBJ databases">
        <authorList>
            <person name="Corre E."/>
            <person name="Pelletier E."/>
            <person name="Niang G."/>
            <person name="Scheremetjew M."/>
            <person name="Finn R."/>
            <person name="Kale V."/>
            <person name="Holt S."/>
            <person name="Cochrane G."/>
            <person name="Meng A."/>
            <person name="Brown T."/>
            <person name="Cohen L."/>
        </authorList>
    </citation>
    <scope>NUCLEOTIDE SEQUENCE</scope>
    <source>
        <strain evidence="10">Isolate 1302-5</strain>
    </source>
</reference>
<dbReference type="PANTHER" id="PTHR24031">
    <property type="entry name" value="RNA HELICASE"/>
    <property type="match status" value="1"/>
</dbReference>
<sequence length="620" mass="66033">MARRRATAARSVVVLAAALIAVISAQVNAFSISASPRHPFTTSSITLSKKSPSTWTRSTITCNNGRRYASLAPPDASTIATLPDLFPSLSSTITSLGFFAPTPIQAASAERALSGENLLLIAPTGSGKTLSYFLPAVTKAMDEDGTILVVAPTRELAVQLMRDAVALLSGITDDAESCVRLAVNGVEMPTSNELGQATILIGTPQQLYDTLSLVDGGMGFLAGDTLSAVILDEVDVLLPPAPKHLRSALDSVKKDGRRARSEGQDERRKKEQKRKLLAAKRRGMQMDDNKRIISDTERILGLVASNRMMGEEETAPAQVLAGSATASRKALDRLNRALRTSANGASIPFDLTWTGDVKMCRPAATLDSGSGDDETKVTSVTKEEDQHTIRAVTVPTEVEHRYVELSKEAASSPNNVLAAVAKAAHKLNPETALIFLCGEFSKPNVKAKAMAKPEVRGATSRARRNATRKQRENAAKALFKQQKNGKKKTAEAPGLSARKACKMLNDFGIDALPLHVALGFELNAKEGDDRVDTPPFLVTFEGSARGLHFDDVDAVFVVGRPSSAAAYLHLAGRVGRSSADESGNVVVRPGTVVSVCTKGSAGELEKWTKQIGGTELKELT</sequence>
<evidence type="ECO:0000256" key="7">
    <source>
        <dbReference type="SAM" id="SignalP"/>
    </source>
</evidence>
<comment type="function">
    <text evidence="5">RNA helicase.</text>
</comment>
<dbReference type="GO" id="GO:0003723">
    <property type="term" value="F:RNA binding"/>
    <property type="evidence" value="ECO:0007669"/>
    <property type="project" value="UniProtKB-UniRule"/>
</dbReference>
<organism evidence="10">
    <name type="scientific">Odontella aurita</name>
    <dbReference type="NCBI Taxonomy" id="265563"/>
    <lineage>
        <taxon>Eukaryota</taxon>
        <taxon>Sar</taxon>
        <taxon>Stramenopiles</taxon>
        <taxon>Ochrophyta</taxon>
        <taxon>Bacillariophyta</taxon>
        <taxon>Mediophyceae</taxon>
        <taxon>Biddulphiophycidae</taxon>
        <taxon>Eupodiscales</taxon>
        <taxon>Odontellaceae</taxon>
        <taxon>Odontella</taxon>
    </lineage>
</organism>
<keyword evidence="3 5" id="KW-0067">ATP-binding</keyword>
<evidence type="ECO:0000256" key="3">
    <source>
        <dbReference type="ARBA" id="ARBA00022840"/>
    </source>
</evidence>
<dbReference type="GO" id="GO:0003724">
    <property type="term" value="F:RNA helicase activity"/>
    <property type="evidence" value="ECO:0007669"/>
    <property type="project" value="UniProtKB-EC"/>
</dbReference>
<keyword evidence="7" id="KW-0732">Signal</keyword>
<proteinExistence type="inferred from homology"/>
<keyword evidence="1 5" id="KW-0547">Nucleotide-binding</keyword>
<dbReference type="InterPro" id="IPR027417">
    <property type="entry name" value="P-loop_NTPase"/>
</dbReference>
<accession>A0A7S4N898</accession>
<dbReference type="SMART" id="SM00487">
    <property type="entry name" value="DEXDc"/>
    <property type="match status" value="1"/>
</dbReference>
<dbReference type="SMART" id="SM00490">
    <property type="entry name" value="HELICc"/>
    <property type="match status" value="1"/>
</dbReference>
<dbReference type="EC" id="3.6.4.13" evidence="5"/>
<dbReference type="InterPro" id="IPR001650">
    <property type="entry name" value="Helicase_C-like"/>
</dbReference>
<keyword evidence="5" id="KW-0347">Helicase</keyword>